<dbReference type="Proteomes" id="UP000823388">
    <property type="component" value="Chromosome 2N"/>
</dbReference>
<dbReference type="AlphaFoldDB" id="A0A8T0VPI4"/>
<proteinExistence type="predicted"/>
<gene>
    <name evidence="1" type="ORF">PVAP13_2NG075303</name>
</gene>
<evidence type="ECO:0000313" key="1">
    <source>
        <dbReference type="EMBL" id="KAG2636655.1"/>
    </source>
</evidence>
<name>A0A8T0VPI4_PANVG</name>
<organism evidence="1 2">
    <name type="scientific">Panicum virgatum</name>
    <name type="common">Blackwell switchgrass</name>
    <dbReference type="NCBI Taxonomy" id="38727"/>
    <lineage>
        <taxon>Eukaryota</taxon>
        <taxon>Viridiplantae</taxon>
        <taxon>Streptophyta</taxon>
        <taxon>Embryophyta</taxon>
        <taxon>Tracheophyta</taxon>
        <taxon>Spermatophyta</taxon>
        <taxon>Magnoliopsida</taxon>
        <taxon>Liliopsida</taxon>
        <taxon>Poales</taxon>
        <taxon>Poaceae</taxon>
        <taxon>PACMAD clade</taxon>
        <taxon>Panicoideae</taxon>
        <taxon>Panicodae</taxon>
        <taxon>Paniceae</taxon>
        <taxon>Panicinae</taxon>
        <taxon>Panicum</taxon>
        <taxon>Panicum sect. Hiantes</taxon>
    </lineage>
</organism>
<reference evidence="1" key="1">
    <citation type="submission" date="2020-05" db="EMBL/GenBank/DDBJ databases">
        <title>WGS assembly of Panicum virgatum.</title>
        <authorList>
            <person name="Lovell J.T."/>
            <person name="Jenkins J."/>
            <person name="Shu S."/>
            <person name="Juenger T.E."/>
            <person name="Schmutz J."/>
        </authorList>
    </citation>
    <scope>NUCLEOTIDE SEQUENCE</scope>
    <source>
        <strain evidence="1">AP13</strain>
    </source>
</reference>
<dbReference type="EMBL" id="CM029040">
    <property type="protein sequence ID" value="KAG2636655.1"/>
    <property type="molecule type" value="Genomic_DNA"/>
</dbReference>
<sequence length="77" mass="8701">MCLQDWFREKMDEESGIMWVTVGSAGRPAGRRVGLRAGSGQHFRIFAGPRAGSGHEFFYRVFFGPTRTRPDPRNAQV</sequence>
<comment type="caution">
    <text evidence="1">The sequence shown here is derived from an EMBL/GenBank/DDBJ whole genome shotgun (WGS) entry which is preliminary data.</text>
</comment>
<keyword evidence="2" id="KW-1185">Reference proteome</keyword>
<evidence type="ECO:0000313" key="2">
    <source>
        <dbReference type="Proteomes" id="UP000823388"/>
    </source>
</evidence>
<accession>A0A8T0VPI4</accession>
<protein>
    <submittedName>
        <fullName evidence="1">Uncharacterized protein</fullName>
    </submittedName>
</protein>